<feature type="region of interest" description="Disordered" evidence="7">
    <location>
        <begin position="109"/>
        <end position="138"/>
    </location>
</feature>
<keyword evidence="8" id="KW-0812">Transmembrane</keyword>
<proteinExistence type="inferred from homology"/>
<organism evidence="10 11">
    <name type="scientific">Thermobacillus xylanilyticus</name>
    <dbReference type="NCBI Taxonomy" id="76633"/>
    <lineage>
        <taxon>Bacteria</taxon>
        <taxon>Bacillati</taxon>
        <taxon>Bacillota</taxon>
        <taxon>Bacilli</taxon>
        <taxon>Bacillales</taxon>
        <taxon>Paenibacillaceae</taxon>
        <taxon>Thermobacillus</taxon>
    </lineage>
</organism>
<dbReference type="InterPro" id="IPR003760">
    <property type="entry name" value="PnrA-like"/>
</dbReference>
<evidence type="ECO:0000313" key="11">
    <source>
        <dbReference type="Proteomes" id="UP000681526"/>
    </source>
</evidence>
<gene>
    <name evidence="10" type="primary">txxe 1230-bmpA</name>
    <name evidence="10" type="ORF">TXXE_05590</name>
</gene>
<dbReference type="Gene3D" id="3.40.50.2300">
    <property type="match status" value="2"/>
</dbReference>
<dbReference type="CDD" id="cd06304">
    <property type="entry name" value="PBP1_BmpA_Med_PnrA-like"/>
    <property type="match status" value="1"/>
</dbReference>
<evidence type="ECO:0000256" key="7">
    <source>
        <dbReference type="SAM" id="MobiDB-lite"/>
    </source>
</evidence>
<evidence type="ECO:0000256" key="3">
    <source>
        <dbReference type="ARBA" id="ARBA00022475"/>
    </source>
</evidence>
<name>A0ABM8V1W9_THEXY</name>
<keyword evidence="8" id="KW-1133">Transmembrane helix</keyword>
<dbReference type="InterPro" id="IPR028082">
    <property type="entry name" value="Peripla_BP_I"/>
</dbReference>
<evidence type="ECO:0000259" key="9">
    <source>
        <dbReference type="Pfam" id="PF02608"/>
    </source>
</evidence>
<dbReference type="PANTHER" id="PTHR34296:SF2">
    <property type="entry name" value="ABC TRANSPORTER GUANOSINE-BINDING PROTEIN NUPN"/>
    <property type="match status" value="1"/>
</dbReference>
<evidence type="ECO:0000256" key="2">
    <source>
        <dbReference type="ARBA" id="ARBA00008610"/>
    </source>
</evidence>
<dbReference type="SUPFAM" id="SSF53822">
    <property type="entry name" value="Periplasmic binding protein-like I"/>
    <property type="match status" value="1"/>
</dbReference>
<keyword evidence="5 8" id="KW-0472">Membrane</keyword>
<feature type="domain" description="ABC transporter substrate-binding protein PnrA-like" evidence="9">
    <location>
        <begin position="140"/>
        <end position="427"/>
    </location>
</feature>
<keyword evidence="11" id="KW-1185">Reference proteome</keyword>
<evidence type="ECO:0000256" key="8">
    <source>
        <dbReference type="SAM" id="Phobius"/>
    </source>
</evidence>
<accession>A0ABM8V1W9</accession>
<comment type="similarity">
    <text evidence="2">Belongs to the BMP lipoprotein family.</text>
</comment>
<dbReference type="EMBL" id="CAJRAY010000024">
    <property type="protein sequence ID" value="CAG5081898.1"/>
    <property type="molecule type" value="Genomic_DNA"/>
</dbReference>
<evidence type="ECO:0000256" key="5">
    <source>
        <dbReference type="ARBA" id="ARBA00023136"/>
    </source>
</evidence>
<dbReference type="Proteomes" id="UP000681526">
    <property type="component" value="Unassembled WGS sequence"/>
</dbReference>
<feature type="compositionally biased region" description="Low complexity" evidence="7">
    <location>
        <begin position="109"/>
        <end position="134"/>
    </location>
</feature>
<keyword evidence="3" id="KW-1003">Cell membrane</keyword>
<dbReference type="Pfam" id="PF02608">
    <property type="entry name" value="Bmp"/>
    <property type="match status" value="1"/>
</dbReference>
<keyword evidence="6" id="KW-0449">Lipoprotein</keyword>
<feature type="transmembrane region" description="Helical" evidence="8">
    <location>
        <begin position="84"/>
        <end position="105"/>
    </location>
</feature>
<comment type="caution">
    <text evidence="10">The sequence shown here is derived from an EMBL/GenBank/DDBJ whole genome shotgun (WGS) entry which is preliminary data.</text>
</comment>
<sequence length="444" mass="47150">MINPSKIVCKIGLILAEDWNGCQDGIKAIVALISGLSATEAGNRAGIDDIFRQYRAFPLTKPEPVPRIKLTNILKWREPVVKRASLLVLLAVLVVSLLAACGGGNSGNNGNSEGNNGSNAQNANAGAGADNVGGDTEGPKKRVALVLPEKIGVNAFFTQMVDGLNQAAEEFGVEVKTIESTDPAAFEQNLRAAVADNYDLIITSSFTAVDALTVVAAENPDKPFAIIDQAFDAPNVRSIEFREHEAAYLLGAAAGLVTKTNTVGAVVAMDIPLLSKYTSGFEQGLKHTNPDAKFLVNYVGNFTDPAKAKELALLQYEQGADFIAGMSAVSDNGVFEAAKEKGFLTSGQDVDRTVEDPEHIILSQLKETDTVVYETVKDFAQGNFTFGTVNYGLKENGVGLTFVTAESPSPLSDALGQENVETLKKIRDDIVSGAITVINPLEQQ</sequence>
<keyword evidence="4" id="KW-0732">Signal</keyword>
<dbReference type="InterPro" id="IPR050957">
    <property type="entry name" value="BMP_lipoprotein"/>
</dbReference>
<comment type="subcellular location">
    <subcellularLocation>
        <location evidence="1">Cell membrane</location>
        <topology evidence="1">Lipid-anchor</topology>
    </subcellularLocation>
</comment>
<evidence type="ECO:0000256" key="6">
    <source>
        <dbReference type="ARBA" id="ARBA00023288"/>
    </source>
</evidence>
<dbReference type="PANTHER" id="PTHR34296">
    <property type="entry name" value="TRANSCRIPTIONAL ACTIVATOR PROTEIN MED"/>
    <property type="match status" value="1"/>
</dbReference>
<reference evidence="10 11" key="1">
    <citation type="submission" date="2021-04" db="EMBL/GenBank/DDBJ databases">
        <authorList>
            <person name="Rakotoarivonina H."/>
        </authorList>
    </citation>
    <scope>NUCLEOTIDE SEQUENCE [LARGE SCALE GENOMIC DNA]</scope>
    <source>
        <strain evidence="10 11">XE</strain>
    </source>
</reference>
<evidence type="ECO:0000313" key="10">
    <source>
        <dbReference type="EMBL" id="CAG5081898.1"/>
    </source>
</evidence>
<evidence type="ECO:0000256" key="1">
    <source>
        <dbReference type="ARBA" id="ARBA00004193"/>
    </source>
</evidence>
<evidence type="ECO:0000256" key="4">
    <source>
        <dbReference type="ARBA" id="ARBA00022729"/>
    </source>
</evidence>
<protein>
    <submittedName>
        <fullName evidence="10">Basic membrane protein A, ABC transporter substrate binding protein</fullName>
    </submittedName>
</protein>